<reference evidence="3 4" key="1">
    <citation type="submission" date="2021-04" db="EMBL/GenBank/DDBJ databases">
        <title>Draft genome sequence of Paenibacillus cisolokensis, LC2-13A.</title>
        <authorList>
            <person name="Uke A."/>
            <person name="Chhe C."/>
            <person name="Baramee S."/>
            <person name="Kosugi A."/>
        </authorList>
    </citation>
    <scope>NUCLEOTIDE SEQUENCE [LARGE SCALE GENOMIC DNA]</scope>
    <source>
        <strain evidence="3 4">LC2-13A</strain>
    </source>
</reference>
<dbReference type="EMBL" id="BOVJ01000162">
    <property type="protein sequence ID" value="GIQ66020.1"/>
    <property type="molecule type" value="Genomic_DNA"/>
</dbReference>
<gene>
    <name evidence="3" type="primary">potD</name>
    <name evidence="3" type="ORF">PACILC2_45880</name>
</gene>
<proteinExistence type="predicted"/>
<dbReference type="Gene3D" id="3.40.190.10">
    <property type="entry name" value="Periplasmic binding protein-like II"/>
    <property type="match status" value="2"/>
</dbReference>
<dbReference type="PANTHER" id="PTHR30006:SF2">
    <property type="entry name" value="ABC TRANSPORTER SUBSTRATE-BINDING PROTEIN"/>
    <property type="match status" value="1"/>
</dbReference>
<evidence type="ECO:0000313" key="3">
    <source>
        <dbReference type="EMBL" id="GIQ66020.1"/>
    </source>
</evidence>
<accession>A0ABQ4NCW8</accession>
<protein>
    <submittedName>
        <fullName evidence="3">Putrescine-binding periplasmic protein</fullName>
    </submittedName>
</protein>
<dbReference type="Proteomes" id="UP000680304">
    <property type="component" value="Unassembled WGS sequence"/>
</dbReference>
<dbReference type="RefSeq" id="WP_213530572.1">
    <property type="nucleotide sequence ID" value="NZ_BOVJ01000162.1"/>
</dbReference>
<feature type="chain" id="PRO_5046225288" evidence="2">
    <location>
        <begin position="27"/>
        <end position="360"/>
    </location>
</feature>
<evidence type="ECO:0000313" key="4">
    <source>
        <dbReference type="Proteomes" id="UP000680304"/>
    </source>
</evidence>
<dbReference type="Pfam" id="PF13416">
    <property type="entry name" value="SBP_bac_8"/>
    <property type="match status" value="1"/>
</dbReference>
<dbReference type="CDD" id="cd13589">
    <property type="entry name" value="PBP2_polyamine_RpCGA009"/>
    <property type="match status" value="1"/>
</dbReference>
<dbReference type="SUPFAM" id="SSF53850">
    <property type="entry name" value="Periplasmic binding protein-like II"/>
    <property type="match status" value="1"/>
</dbReference>
<evidence type="ECO:0000256" key="1">
    <source>
        <dbReference type="ARBA" id="ARBA00022729"/>
    </source>
</evidence>
<organism evidence="3 4">
    <name type="scientific">Paenibacillus cisolokensis</name>
    <dbReference type="NCBI Taxonomy" id="1658519"/>
    <lineage>
        <taxon>Bacteria</taxon>
        <taxon>Bacillati</taxon>
        <taxon>Bacillota</taxon>
        <taxon>Bacilli</taxon>
        <taxon>Bacillales</taxon>
        <taxon>Paenibacillaceae</taxon>
        <taxon>Paenibacillus</taxon>
    </lineage>
</organism>
<evidence type="ECO:0000256" key="2">
    <source>
        <dbReference type="SAM" id="SignalP"/>
    </source>
</evidence>
<dbReference type="PANTHER" id="PTHR30006">
    <property type="entry name" value="THIAMINE-BINDING PERIPLASMIC PROTEIN-RELATED"/>
    <property type="match status" value="1"/>
</dbReference>
<keyword evidence="4" id="KW-1185">Reference proteome</keyword>
<dbReference type="InterPro" id="IPR006059">
    <property type="entry name" value="SBP"/>
</dbReference>
<dbReference type="PROSITE" id="PS51257">
    <property type="entry name" value="PROKAR_LIPOPROTEIN"/>
    <property type="match status" value="1"/>
</dbReference>
<comment type="caution">
    <text evidence="3">The sequence shown here is derived from an EMBL/GenBank/DDBJ whole genome shotgun (WGS) entry which is preliminary data.</text>
</comment>
<sequence>MRAGGRRKYTTKAILSIILASVLMIAGCGDSKSSEGSGNGSESSGKSELVVTSFGGKYDEVFKKYVVEPFEAANPGVKVTLAPYTGVAKLAQGGGEQIDVVQLDDFDLIEAGNKQLLQPLKKEAFTQWDNLYPQAFLNGSDNETYGLTNVFGSWGIAYNPDKVDKPESWNDLWAPEVQGKVALMSQWIPDILLTAKAVNATEDNMDPVWEAFKAITPSVAQYYSSFSAPESLFGTGEITMAAWFDGRAIALKEAGQSVDFVIPKEGGVLIRSGLGVLKSSKNQELAQKLIDFSLTPEAQKGFAEELFYGPTNETVELEAELQKKVVYGKESLDQLLAPDWNSLLSKREDWLTKWTEATMQ</sequence>
<name>A0ABQ4NCW8_9BACL</name>
<keyword evidence="1 2" id="KW-0732">Signal</keyword>
<feature type="signal peptide" evidence="2">
    <location>
        <begin position="1"/>
        <end position="26"/>
    </location>
</feature>